<evidence type="ECO:0000313" key="2">
    <source>
        <dbReference type="Proteomes" id="UP000183504"/>
    </source>
</evidence>
<dbReference type="AlphaFoldDB" id="A0A0B7GR52"/>
<evidence type="ECO:0008006" key="3">
    <source>
        <dbReference type="Google" id="ProtNLM"/>
    </source>
</evidence>
<gene>
    <name evidence="1" type="ORF">SSV_1257</name>
</gene>
<dbReference type="PANTHER" id="PTHR35145">
    <property type="entry name" value="CYTOPLASMIC PROTEIN-RELATED"/>
    <property type="match status" value="1"/>
</dbReference>
<dbReference type="RefSeq" id="WP_072074144.1">
    <property type="nucleotide sequence ID" value="NZ_CDMW01000001.1"/>
</dbReference>
<accession>A0A0B7GR52</accession>
<dbReference type="Pfam" id="PF04237">
    <property type="entry name" value="YjbR"/>
    <property type="match status" value="1"/>
</dbReference>
<dbReference type="PANTHER" id="PTHR35145:SF1">
    <property type="entry name" value="CYTOPLASMIC PROTEIN"/>
    <property type="match status" value="1"/>
</dbReference>
<dbReference type="InterPro" id="IPR038056">
    <property type="entry name" value="YjbR-like_sf"/>
</dbReference>
<proteinExistence type="predicted"/>
<dbReference type="InterPro" id="IPR007351">
    <property type="entry name" value="YjbR"/>
</dbReference>
<dbReference type="InterPro" id="IPR058532">
    <property type="entry name" value="YjbR/MT2646/Rv2570-like"/>
</dbReference>
<dbReference type="EMBL" id="CDMW01000001">
    <property type="protein sequence ID" value="CEL90554.1"/>
    <property type="molecule type" value="Genomic_DNA"/>
</dbReference>
<dbReference type="SUPFAM" id="SSF142906">
    <property type="entry name" value="YjbR-like"/>
    <property type="match status" value="1"/>
</dbReference>
<protein>
    <recommendedName>
        <fullName evidence="3">MmcQ/YjbR family DNA-binding protein</fullName>
    </recommendedName>
</protein>
<reference evidence="1 2" key="1">
    <citation type="submission" date="2015-01" db="EMBL/GenBank/DDBJ databases">
        <authorList>
            <person name="Pelicic Vladimir"/>
        </authorList>
    </citation>
    <scope>NUCLEOTIDE SEQUENCE [LARGE SCALE GENOMIC DNA]</scope>
    <source>
        <strain evidence="1 2">2908</strain>
    </source>
</reference>
<name>A0A0B7GR52_STRSA</name>
<evidence type="ECO:0000313" key="1">
    <source>
        <dbReference type="EMBL" id="CEL90554.1"/>
    </source>
</evidence>
<dbReference type="Proteomes" id="UP000183504">
    <property type="component" value="Unassembled WGS sequence"/>
</dbReference>
<organism evidence="1 2">
    <name type="scientific">Streptococcus sanguinis</name>
    <dbReference type="NCBI Taxonomy" id="1305"/>
    <lineage>
        <taxon>Bacteria</taxon>
        <taxon>Bacillati</taxon>
        <taxon>Bacillota</taxon>
        <taxon>Bacilli</taxon>
        <taxon>Lactobacillales</taxon>
        <taxon>Streptococcaceae</taxon>
        <taxon>Streptococcus</taxon>
    </lineage>
</organism>
<dbReference type="Gene3D" id="3.90.1150.30">
    <property type="match status" value="1"/>
</dbReference>
<sequence>MLELFEKYKANPDKLQTYGFKESDGVYHFSQKIMKGDFRLEVTIRDGKLDYQVFDCDTDDAYLQVKMEQVMGEFVGQVREACQAALLAIRQHCFDEVGFLYEQSKRLRDHAAEVYQGQIEYLWEKSSRKSSTKAGVFRHQDSKKWYGAFLTTDWSKFEAERSGAIEVLNVKNDHVAELIQKKGIYPAFHMNKKYWLSLPLDDRLSDQEIFDLLAVSYQLTSKK</sequence>